<evidence type="ECO:0000256" key="3">
    <source>
        <dbReference type="ARBA" id="ARBA00023125"/>
    </source>
</evidence>
<name>A0A6J7GLU7_9ZZZZ</name>
<dbReference type="PANTHER" id="PTHR30346">
    <property type="entry name" value="TRANSCRIPTIONAL DUAL REGULATOR HCAR-RELATED"/>
    <property type="match status" value="1"/>
</dbReference>
<dbReference type="PROSITE" id="PS50931">
    <property type="entry name" value="HTH_LYSR"/>
    <property type="match status" value="1"/>
</dbReference>
<dbReference type="Pfam" id="PF03466">
    <property type="entry name" value="LysR_substrate"/>
    <property type="match status" value="1"/>
</dbReference>
<dbReference type="EMBL" id="CAEZVB010000064">
    <property type="protein sequence ID" value="CAB4626045.1"/>
    <property type="molecule type" value="Genomic_DNA"/>
</dbReference>
<dbReference type="InterPro" id="IPR036388">
    <property type="entry name" value="WH-like_DNA-bd_sf"/>
</dbReference>
<dbReference type="GO" id="GO:0003677">
    <property type="term" value="F:DNA binding"/>
    <property type="evidence" value="ECO:0007669"/>
    <property type="project" value="UniProtKB-KW"/>
</dbReference>
<dbReference type="InterPro" id="IPR000847">
    <property type="entry name" value="LysR_HTH_N"/>
</dbReference>
<accession>A0A6J7GLU7</accession>
<protein>
    <submittedName>
        <fullName evidence="9">Unannotated protein</fullName>
    </submittedName>
</protein>
<dbReference type="PANTHER" id="PTHR30346:SF26">
    <property type="entry name" value="HYDROGEN PEROXIDE-INDUCIBLE GENES ACTIVATOR"/>
    <property type="match status" value="1"/>
</dbReference>
<dbReference type="EMBL" id="CAEZWR010000012">
    <property type="protein sequence ID" value="CAB4655258.1"/>
    <property type="molecule type" value="Genomic_DNA"/>
</dbReference>
<evidence type="ECO:0000256" key="1">
    <source>
        <dbReference type="ARBA" id="ARBA00009437"/>
    </source>
</evidence>
<proteinExistence type="inferred from homology"/>
<dbReference type="CDD" id="cd08411">
    <property type="entry name" value="PBP2_OxyR"/>
    <property type="match status" value="1"/>
</dbReference>
<evidence type="ECO:0000256" key="5">
    <source>
        <dbReference type="ARBA" id="ARBA00023163"/>
    </source>
</evidence>
<keyword evidence="5" id="KW-0804">Transcription</keyword>
<dbReference type="InterPro" id="IPR005119">
    <property type="entry name" value="LysR_subst-bd"/>
</dbReference>
<keyword evidence="3" id="KW-0238">DNA-binding</keyword>
<gene>
    <name evidence="7" type="ORF">UFOPK1908_01175</name>
    <name evidence="8" type="ORF">UFOPK2282_00180</name>
    <name evidence="9" type="ORF">UFOPK3576_00969</name>
</gene>
<keyword evidence="4" id="KW-0010">Activator</keyword>
<dbReference type="SUPFAM" id="SSF53850">
    <property type="entry name" value="Periplasmic binding protein-like II"/>
    <property type="match status" value="1"/>
</dbReference>
<keyword evidence="2" id="KW-0805">Transcription regulation</keyword>
<feature type="domain" description="HTH lysR-type" evidence="6">
    <location>
        <begin position="8"/>
        <end position="61"/>
    </location>
</feature>
<reference evidence="9" key="1">
    <citation type="submission" date="2020-05" db="EMBL/GenBank/DDBJ databases">
        <authorList>
            <person name="Chiriac C."/>
            <person name="Salcher M."/>
            <person name="Ghai R."/>
            <person name="Kavagutti S V."/>
        </authorList>
    </citation>
    <scope>NUCLEOTIDE SEQUENCE</scope>
</reference>
<dbReference type="Gene3D" id="3.40.190.10">
    <property type="entry name" value="Periplasmic binding protein-like II"/>
    <property type="match status" value="2"/>
</dbReference>
<dbReference type="SUPFAM" id="SSF46785">
    <property type="entry name" value="Winged helix' DNA-binding domain"/>
    <property type="match status" value="1"/>
</dbReference>
<evidence type="ECO:0000256" key="2">
    <source>
        <dbReference type="ARBA" id="ARBA00023015"/>
    </source>
</evidence>
<dbReference type="GO" id="GO:0003700">
    <property type="term" value="F:DNA-binding transcription factor activity"/>
    <property type="evidence" value="ECO:0007669"/>
    <property type="project" value="InterPro"/>
</dbReference>
<dbReference type="FunFam" id="1.10.10.10:FF:000001">
    <property type="entry name" value="LysR family transcriptional regulator"/>
    <property type="match status" value="1"/>
</dbReference>
<dbReference type="PRINTS" id="PR00039">
    <property type="entry name" value="HTHLYSR"/>
</dbReference>
<evidence type="ECO:0000256" key="4">
    <source>
        <dbReference type="ARBA" id="ARBA00023159"/>
    </source>
</evidence>
<dbReference type="AlphaFoldDB" id="A0A6J7GLU7"/>
<organism evidence="9">
    <name type="scientific">freshwater metagenome</name>
    <dbReference type="NCBI Taxonomy" id="449393"/>
    <lineage>
        <taxon>unclassified sequences</taxon>
        <taxon>metagenomes</taxon>
        <taxon>ecological metagenomes</taxon>
    </lineage>
</organism>
<dbReference type="GO" id="GO:0032993">
    <property type="term" value="C:protein-DNA complex"/>
    <property type="evidence" value="ECO:0007669"/>
    <property type="project" value="TreeGrafter"/>
</dbReference>
<dbReference type="Gene3D" id="1.10.10.10">
    <property type="entry name" value="Winged helix-like DNA-binding domain superfamily/Winged helix DNA-binding domain"/>
    <property type="match status" value="1"/>
</dbReference>
<dbReference type="InterPro" id="IPR036390">
    <property type="entry name" value="WH_DNA-bd_sf"/>
</dbReference>
<comment type="similarity">
    <text evidence="1">Belongs to the LysR transcriptional regulatory family.</text>
</comment>
<dbReference type="Pfam" id="PF00126">
    <property type="entry name" value="HTH_1"/>
    <property type="match status" value="1"/>
</dbReference>
<evidence type="ECO:0000313" key="9">
    <source>
        <dbReference type="EMBL" id="CAB4908952.1"/>
    </source>
</evidence>
<evidence type="ECO:0000259" key="6">
    <source>
        <dbReference type="PROSITE" id="PS50931"/>
    </source>
</evidence>
<evidence type="ECO:0000313" key="8">
    <source>
        <dbReference type="EMBL" id="CAB4655258.1"/>
    </source>
</evidence>
<dbReference type="EMBL" id="CAFBMO010000037">
    <property type="protein sequence ID" value="CAB4908952.1"/>
    <property type="molecule type" value="Genomic_DNA"/>
</dbReference>
<evidence type="ECO:0000313" key="7">
    <source>
        <dbReference type="EMBL" id="CAB4626045.1"/>
    </source>
</evidence>
<sequence>MAQVTVVQLRAFVAIAATQHFGDAAALIGVSQPTLSQALSTLEANLDIQLVERSPRQVLVTAAGLKLLPFAQQAVAAVDAVVQAAEPARWLTGPMRLGVIPTIAPYLLPSVLRTIKREAPDLELSVHEDQTWRLIDALKRGDIDVAILALPTSDAGLLEIPMYVEDFVLALPSKSELSGRVDVDPATLKDLHLLLLDEGHCLRDQALDVCRQAGANAAGSDPARASSLATIVQLVSAGLGATLLPATAVTVEARGAALGIAHFKAPAPGRTIGLVYRTSTRRVEELEDFAEILRRAVIKGKLAARPLWQPS</sequence>